<organism evidence="1 2">
    <name type="scientific">Salix udensis</name>
    <dbReference type="NCBI Taxonomy" id="889485"/>
    <lineage>
        <taxon>Eukaryota</taxon>
        <taxon>Viridiplantae</taxon>
        <taxon>Streptophyta</taxon>
        <taxon>Embryophyta</taxon>
        <taxon>Tracheophyta</taxon>
        <taxon>Spermatophyta</taxon>
        <taxon>Magnoliopsida</taxon>
        <taxon>eudicotyledons</taxon>
        <taxon>Gunneridae</taxon>
        <taxon>Pentapetalae</taxon>
        <taxon>rosids</taxon>
        <taxon>fabids</taxon>
        <taxon>Malpighiales</taxon>
        <taxon>Salicaceae</taxon>
        <taxon>Saliceae</taxon>
        <taxon>Salix</taxon>
    </lineage>
</organism>
<proteinExistence type="predicted"/>
<name>A0AAD6JK47_9ROSI</name>
<dbReference type="AlphaFoldDB" id="A0AAD6JK47"/>
<evidence type="ECO:0000313" key="1">
    <source>
        <dbReference type="EMBL" id="KAJ6406554.1"/>
    </source>
</evidence>
<dbReference type="EMBL" id="JAPFFJ010000016">
    <property type="protein sequence ID" value="KAJ6406554.1"/>
    <property type="molecule type" value="Genomic_DNA"/>
</dbReference>
<reference evidence="1 2" key="1">
    <citation type="journal article" date="2023" name="Int. J. Mol. Sci.">
        <title>De Novo Assembly and Annotation of 11 Diverse Shrub Willow (Salix) Genomes Reveals Novel Gene Organization in Sex-Linked Regions.</title>
        <authorList>
            <person name="Hyden B."/>
            <person name="Feng K."/>
            <person name="Yates T.B."/>
            <person name="Jawdy S."/>
            <person name="Cereghino C."/>
            <person name="Smart L.B."/>
            <person name="Muchero W."/>
        </authorList>
    </citation>
    <scope>NUCLEOTIDE SEQUENCE [LARGE SCALE GENOMIC DNA]</scope>
    <source>
        <tissue evidence="1">Shoot tip</tissue>
    </source>
</reference>
<keyword evidence="2" id="KW-1185">Reference proteome</keyword>
<evidence type="ECO:0000313" key="2">
    <source>
        <dbReference type="Proteomes" id="UP001162972"/>
    </source>
</evidence>
<accession>A0AAD6JK47</accession>
<gene>
    <name evidence="1" type="ORF">OIU84_010127</name>
</gene>
<protein>
    <submittedName>
        <fullName evidence="1">Uncharacterized protein</fullName>
    </submittedName>
</protein>
<dbReference type="Proteomes" id="UP001162972">
    <property type="component" value="Chromosome 6"/>
</dbReference>
<comment type="caution">
    <text evidence="1">The sequence shown here is derived from an EMBL/GenBank/DDBJ whole genome shotgun (WGS) entry which is preliminary data.</text>
</comment>
<sequence>MSKGGEPLRSPILQQQTAKIYIAITCQQMATLRNKEEF</sequence>